<dbReference type="EMBL" id="CALLCH030000006">
    <property type="protein sequence ID" value="CAI4212949.1"/>
    <property type="molecule type" value="Genomic_DNA"/>
</dbReference>
<evidence type="ECO:0000313" key="3">
    <source>
        <dbReference type="Proteomes" id="UP000838763"/>
    </source>
</evidence>
<dbReference type="AlphaFoldDB" id="A0A9P1GY54"/>
<evidence type="ECO:0000313" key="2">
    <source>
        <dbReference type="EMBL" id="CAI4212949.1"/>
    </source>
</evidence>
<evidence type="ECO:0000256" key="1">
    <source>
        <dbReference type="SAM" id="MobiDB-lite"/>
    </source>
</evidence>
<dbReference type="Proteomes" id="UP000838763">
    <property type="component" value="Unassembled WGS sequence"/>
</dbReference>
<name>A0A9P1GY54_9PEZI</name>
<comment type="caution">
    <text evidence="2">The sequence shown here is derived from an EMBL/GenBank/DDBJ whole genome shotgun (WGS) entry which is preliminary data.</text>
</comment>
<accession>A0A9P1GY54</accession>
<organism evidence="2 3">
    <name type="scientific">Parascedosporium putredinis</name>
    <dbReference type="NCBI Taxonomy" id="1442378"/>
    <lineage>
        <taxon>Eukaryota</taxon>
        <taxon>Fungi</taxon>
        <taxon>Dikarya</taxon>
        <taxon>Ascomycota</taxon>
        <taxon>Pezizomycotina</taxon>
        <taxon>Sordariomycetes</taxon>
        <taxon>Hypocreomycetidae</taxon>
        <taxon>Microascales</taxon>
        <taxon>Microascaceae</taxon>
        <taxon>Parascedosporium</taxon>
    </lineage>
</organism>
<protein>
    <submittedName>
        <fullName evidence="2">Uncharacterized protein</fullName>
    </submittedName>
</protein>
<sequence length="268" mass="29516">MPVSPIHHPAIDSWPPTQVHLSPRILDEAALISDQPFSYFLMPGATYDSDDDFSDLDAGIEGTGFSSARGKSGASNLSFECSIKTGRPSLALTAVASDDSSDEEDYIRLPPGGFGQLYQLADPCVAVEDGKSGRHAKERSKKKAFQKVARVARGRSATRQDDDQDPSRLSVMMGKRSRRAWREPSPYVWSIDEETEGSRELHQKEAHDLGDSKHVVVTEQQLVNRASAAPRPRSALAGVRQLEFDDAKVAAKLKERKVRFVLPQEASR</sequence>
<dbReference type="OrthoDB" id="3439027at2759"/>
<proteinExistence type="predicted"/>
<gene>
    <name evidence="2" type="ORF">PPNO1_LOCUS2700</name>
</gene>
<reference evidence="2" key="1">
    <citation type="submission" date="2022-11" db="EMBL/GenBank/DDBJ databases">
        <authorList>
            <person name="Scott C."/>
            <person name="Bruce N."/>
        </authorList>
    </citation>
    <scope>NUCLEOTIDE SEQUENCE</scope>
</reference>
<feature type="region of interest" description="Disordered" evidence="1">
    <location>
        <begin position="152"/>
        <end position="177"/>
    </location>
</feature>
<keyword evidence="3" id="KW-1185">Reference proteome</keyword>